<organism evidence="1 2">
    <name type="scientific">Helianthus annuus</name>
    <name type="common">Common sunflower</name>
    <dbReference type="NCBI Taxonomy" id="4232"/>
    <lineage>
        <taxon>Eukaryota</taxon>
        <taxon>Viridiplantae</taxon>
        <taxon>Streptophyta</taxon>
        <taxon>Embryophyta</taxon>
        <taxon>Tracheophyta</taxon>
        <taxon>Spermatophyta</taxon>
        <taxon>Magnoliopsida</taxon>
        <taxon>eudicotyledons</taxon>
        <taxon>Gunneridae</taxon>
        <taxon>Pentapetalae</taxon>
        <taxon>asterids</taxon>
        <taxon>campanulids</taxon>
        <taxon>Asterales</taxon>
        <taxon>Asteraceae</taxon>
        <taxon>Asteroideae</taxon>
        <taxon>Heliantheae alliance</taxon>
        <taxon>Heliantheae</taxon>
        <taxon>Helianthus</taxon>
    </lineage>
</organism>
<sequence>MVNLLANLLHHHRFQHLLFQKIREQPKQSTKLKKIIIRLGVNLRVSMIYTFS</sequence>
<evidence type="ECO:0000313" key="1">
    <source>
        <dbReference type="EMBL" id="KAF5784511.1"/>
    </source>
</evidence>
<gene>
    <name evidence="1" type="ORF">HanXRQr2_Chr11g0520331</name>
</gene>
<dbReference type="Gramene" id="mRNA:HanXRQr2_Chr11g0520331">
    <property type="protein sequence ID" value="CDS:HanXRQr2_Chr11g0520331.1"/>
    <property type="gene ID" value="HanXRQr2_Chr11g0520331"/>
</dbReference>
<reference evidence="1" key="1">
    <citation type="journal article" date="2017" name="Nature">
        <title>The sunflower genome provides insights into oil metabolism, flowering and Asterid evolution.</title>
        <authorList>
            <person name="Badouin H."/>
            <person name="Gouzy J."/>
            <person name="Grassa C.J."/>
            <person name="Murat F."/>
            <person name="Staton S.E."/>
            <person name="Cottret L."/>
            <person name="Lelandais-Briere C."/>
            <person name="Owens G.L."/>
            <person name="Carrere S."/>
            <person name="Mayjonade B."/>
            <person name="Legrand L."/>
            <person name="Gill N."/>
            <person name="Kane N.C."/>
            <person name="Bowers J.E."/>
            <person name="Hubner S."/>
            <person name="Bellec A."/>
            <person name="Berard A."/>
            <person name="Berges H."/>
            <person name="Blanchet N."/>
            <person name="Boniface M.C."/>
            <person name="Brunel D."/>
            <person name="Catrice O."/>
            <person name="Chaidir N."/>
            <person name="Claudel C."/>
            <person name="Donnadieu C."/>
            <person name="Faraut T."/>
            <person name="Fievet G."/>
            <person name="Helmstetter N."/>
            <person name="King M."/>
            <person name="Knapp S.J."/>
            <person name="Lai Z."/>
            <person name="Le Paslier M.C."/>
            <person name="Lippi Y."/>
            <person name="Lorenzon L."/>
            <person name="Mandel J.R."/>
            <person name="Marage G."/>
            <person name="Marchand G."/>
            <person name="Marquand E."/>
            <person name="Bret-Mestries E."/>
            <person name="Morien E."/>
            <person name="Nambeesan S."/>
            <person name="Nguyen T."/>
            <person name="Pegot-Espagnet P."/>
            <person name="Pouilly N."/>
            <person name="Raftis F."/>
            <person name="Sallet E."/>
            <person name="Schiex T."/>
            <person name="Thomas J."/>
            <person name="Vandecasteele C."/>
            <person name="Vares D."/>
            <person name="Vear F."/>
            <person name="Vautrin S."/>
            <person name="Crespi M."/>
            <person name="Mangin B."/>
            <person name="Burke J.M."/>
            <person name="Salse J."/>
            <person name="Munos S."/>
            <person name="Vincourt P."/>
            <person name="Rieseberg L.H."/>
            <person name="Langlade N.B."/>
        </authorList>
    </citation>
    <scope>NUCLEOTIDE SEQUENCE</scope>
    <source>
        <tissue evidence="1">Leaves</tissue>
    </source>
</reference>
<reference evidence="1" key="2">
    <citation type="submission" date="2020-06" db="EMBL/GenBank/DDBJ databases">
        <title>Helianthus annuus Genome sequencing and assembly Release 2.</title>
        <authorList>
            <person name="Gouzy J."/>
            <person name="Langlade N."/>
            <person name="Munos S."/>
        </authorList>
    </citation>
    <scope>NUCLEOTIDE SEQUENCE</scope>
    <source>
        <tissue evidence="1">Leaves</tissue>
    </source>
</reference>
<comment type="caution">
    <text evidence="1">The sequence shown here is derived from an EMBL/GenBank/DDBJ whole genome shotgun (WGS) entry which is preliminary data.</text>
</comment>
<name>A0A9K3HTZ5_HELAN</name>
<dbReference type="EMBL" id="MNCJ02000326">
    <property type="protein sequence ID" value="KAF5784511.1"/>
    <property type="molecule type" value="Genomic_DNA"/>
</dbReference>
<evidence type="ECO:0000313" key="2">
    <source>
        <dbReference type="Proteomes" id="UP000215914"/>
    </source>
</evidence>
<accession>A0A9K3HTZ5</accession>
<keyword evidence="2" id="KW-1185">Reference proteome</keyword>
<dbReference type="Proteomes" id="UP000215914">
    <property type="component" value="Unassembled WGS sequence"/>
</dbReference>
<dbReference type="AlphaFoldDB" id="A0A9K3HTZ5"/>
<proteinExistence type="predicted"/>
<protein>
    <submittedName>
        <fullName evidence="1">Uncharacterized protein</fullName>
    </submittedName>
</protein>